<keyword evidence="11" id="KW-1185">Reference proteome</keyword>
<organism evidence="9 10">
    <name type="scientific">Cannabis sativa</name>
    <name type="common">Hemp</name>
    <name type="synonym">Marijuana</name>
    <dbReference type="NCBI Taxonomy" id="3483"/>
    <lineage>
        <taxon>Eukaryota</taxon>
        <taxon>Viridiplantae</taxon>
        <taxon>Streptophyta</taxon>
        <taxon>Embryophyta</taxon>
        <taxon>Tracheophyta</taxon>
        <taxon>Spermatophyta</taxon>
        <taxon>Magnoliopsida</taxon>
        <taxon>eudicotyledons</taxon>
        <taxon>Gunneridae</taxon>
        <taxon>Pentapetalae</taxon>
        <taxon>rosids</taxon>
        <taxon>fabids</taxon>
        <taxon>Rosales</taxon>
        <taxon>Cannabaceae</taxon>
        <taxon>Cannabis</taxon>
    </lineage>
</organism>
<dbReference type="GO" id="GO:0016702">
    <property type="term" value="F:oxidoreductase activity, acting on single donors with incorporation of molecular oxygen, incorporation of two atoms of oxygen"/>
    <property type="evidence" value="ECO:0007669"/>
    <property type="project" value="InterPro"/>
</dbReference>
<evidence type="ECO:0000256" key="6">
    <source>
        <dbReference type="PROSITE-ProRule" id="PRU00221"/>
    </source>
</evidence>
<keyword evidence="3" id="KW-0560">Oxidoreductase</keyword>
<dbReference type="Gene3D" id="2.130.10.10">
    <property type="entry name" value="YVTN repeat-like/Quinoprotein amine dehydrogenase"/>
    <property type="match status" value="1"/>
</dbReference>
<dbReference type="Proteomes" id="UP000525078">
    <property type="component" value="Unassembled WGS sequence"/>
</dbReference>
<feature type="transmembrane region" description="Helical" evidence="7">
    <location>
        <begin position="20"/>
        <end position="47"/>
    </location>
</feature>
<dbReference type="InterPro" id="IPR051859">
    <property type="entry name" value="DCAF"/>
</dbReference>
<dbReference type="PROSITE" id="PS50082">
    <property type="entry name" value="WD_REPEATS_2"/>
    <property type="match status" value="1"/>
</dbReference>
<feature type="repeat" description="WD" evidence="6">
    <location>
        <begin position="129"/>
        <end position="170"/>
    </location>
</feature>
<dbReference type="GO" id="GO:0043161">
    <property type="term" value="P:proteasome-mediated ubiquitin-dependent protein catabolic process"/>
    <property type="evidence" value="ECO:0007669"/>
    <property type="project" value="TreeGrafter"/>
</dbReference>
<evidence type="ECO:0000256" key="5">
    <source>
        <dbReference type="PIRSR" id="PIRSR604294-1"/>
    </source>
</evidence>
<feature type="binding site" evidence="5">
    <location>
        <position position="209"/>
    </location>
    <ligand>
        <name>Fe cation</name>
        <dbReference type="ChEBI" id="CHEBI:24875"/>
        <note>catalytic</note>
    </ligand>
</feature>
<dbReference type="InterPro" id="IPR015943">
    <property type="entry name" value="WD40/YVTN_repeat-like_dom_sf"/>
</dbReference>
<evidence type="ECO:0000256" key="2">
    <source>
        <dbReference type="ARBA" id="ARBA00022723"/>
    </source>
</evidence>
<evidence type="ECO:0000256" key="3">
    <source>
        <dbReference type="ARBA" id="ARBA00022964"/>
    </source>
</evidence>
<accession>A0A7J6H4V7</accession>
<dbReference type="InterPro" id="IPR001680">
    <property type="entry name" value="WD40_rpt"/>
</dbReference>
<evidence type="ECO:0000313" key="8">
    <source>
        <dbReference type="EMBL" id="KAF4384756.1"/>
    </source>
</evidence>
<dbReference type="EMBL" id="JAATIP010000030">
    <property type="protein sequence ID" value="KAF4389971.1"/>
    <property type="molecule type" value="Genomic_DNA"/>
</dbReference>
<name>A0A7J6H4V7_CANSA</name>
<evidence type="ECO:0000256" key="1">
    <source>
        <dbReference type="ARBA" id="ARBA00006787"/>
    </source>
</evidence>
<reference evidence="10 11" key="1">
    <citation type="journal article" date="2020" name="bioRxiv">
        <title>Sequence and annotation of 42 cannabis genomes reveals extensive copy number variation in cannabinoid synthesis and pathogen resistance genes.</title>
        <authorList>
            <person name="Mckernan K.J."/>
            <person name="Helbert Y."/>
            <person name="Kane L.T."/>
            <person name="Ebling H."/>
            <person name="Zhang L."/>
            <person name="Liu B."/>
            <person name="Eaton Z."/>
            <person name="Mclaughlin S."/>
            <person name="Kingan S."/>
            <person name="Baybayan P."/>
            <person name="Concepcion G."/>
            <person name="Jordan M."/>
            <person name="Riva A."/>
            <person name="Barbazuk W."/>
            <person name="Harkins T."/>
        </authorList>
    </citation>
    <scope>NUCLEOTIDE SEQUENCE [LARGE SCALE GENOMIC DNA]</scope>
    <source>
        <strain evidence="10 11">cv. Jamaican Lion 4</strain>
        <strain evidence="8">Father</strain>
        <strain evidence="9">Mother</strain>
        <tissue evidence="9">Leaf</tissue>
    </source>
</reference>
<keyword evidence="7" id="KW-0812">Transmembrane</keyword>
<evidence type="ECO:0000313" key="11">
    <source>
        <dbReference type="Proteomes" id="UP000583929"/>
    </source>
</evidence>
<comment type="cofactor">
    <cofactor evidence="5">
        <name>Fe(2+)</name>
        <dbReference type="ChEBI" id="CHEBI:29033"/>
    </cofactor>
    <text evidence="5">Binds 1 Fe(2+) ion per subunit.</text>
</comment>
<dbReference type="InterPro" id="IPR004294">
    <property type="entry name" value="Carotenoid_Oase"/>
</dbReference>
<dbReference type="Pfam" id="PF03055">
    <property type="entry name" value="RPE65"/>
    <property type="match status" value="1"/>
</dbReference>
<dbReference type="EMBL" id="JAATIQ010000090">
    <property type="protein sequence ID" value="KAF4384756.1"/>
    <property type="molecule type" value="Genomic_DNA"/>
</dbReference>
<evidence type="ECO:0000256" key="7">
    <source>
        <dbReference type="SAM" id="Phobius"/>
    </source>
</evidence>
<dbReference type="AlphaFoldDB" id="A0A7J6H4V7"/>
<comment type="similarity">
    <text evidence="1">Belongs to the carotenoid oxygenase family.</text>
</comment>
<keyword evidence="4 5" id="KW-0408">Iron</keyword>
<dbReference type="Proteomes" id="UP000583929">
    <property type="component" value="Unassembled WGS sequence"/>
</dbReference>
<dbReference type="PANTHER" id="PTHR19847:SF27">
    <property type="entry name" value="LEC14B HOMOLOG"/>
    <property type="match status" value="1"/>
</dbReference>
<evidence type="ECO:0000313" key="9">
    <source>
        <dbReference type="EMBL" id="KAF4389971.1"/>
    </source>
</evidence>
<dbReference type="PANTHER" id="PTHR19847">
    <property type="entry name" value="DDB1- AND CUL4-ASSOCIATED FACTOR 11"/>
    <property type="match status" value="1"/>
</dbReference>
<keyword evidence="7" id="KW-1133">Transmembrane helix</keyword>
<keyword evidence="2 5" id="KW-0479">Metal-binding</keyword>
<protein>
    <submittedName>
        <fullName evidence="9">Uncharacterized protein</fullName>
    </submittedName>
</protein>
<feature type="binding site" evidence="5">
    <location>
        <position position="256"/>
    </location>
    <ligand>
        <name>Fe cation</name>
        <dbReference type="ChEBI" id="CHEBI:24875"/>
        <note>catalytic</note>
    </ligand>
</feature>
<keyword evidence="3" id="KW-0223">Dioxygenase</keyword>
<keyword evidence="7" id="KW-0472">Membrane</keyword>
<evidence type="ECO:0000313" key="10">
    <source>
        <dbReference type="Proteomes" id="UP000525078"/>
    </source>
</evidence>
<keyword evidence="6" id="KW-0853">WD repeat</keyword>
<dbReference type="SUPFAM" id="SSF50978">
    <property type="entry name" value="WD40 repeat-like"/>
    <property type="match status" value="1"/>
</dbReference>
<dbReference type="Pfam" id="PF00400">
    <property type="entry name" value="WD40"/>
    <property type="match status" value="1"/>
</dbReference>
<comment type="caution">
    <text evidence="9">The sequence shown here is derived from an EMBL/GenBank/DDBJ whole genome shotgun (WGS) entry which is preliminary data.</text>
</comment>
<dbReference type="SMART" id="SM00320">
    <property type="entry name" value="WD40"/>
    <property type="match status" value="2"/>
</dbReference>
<dbReference type="InterPro" id="IPR036322">
    <property type="entry name" value="WD40_repeat_dom_sf"/>
</dbReference>
<dbReference type="GO" id="GO:0080008">
    <property type="term" value="C:Cul4-RING E3 ubiquitin ligase complex"/>
    <property type="evidence" value="ECO:0007669"/>
    <property type="project" value="TreeGrafter"/>
</dbReference>
<evidence type="ECO:0000256" key="4">
    <source>
        <dbReference type="ARBA" id="ARBA00023004"/>
    </source>
</evidence>
<proteinExistence type="inferred from homology"/>
<gene>
    <name evidence="9" type="ORF">F8388_002913</name>
    <name evidence="8" type="ORF">G4B88_007064</name>
</gene>
<dbReference type="GO" id="GO:0046872">
    <property type="term" value="F:metal ion binding"/>
    <property type="evidence" value="ECO:0007669"/>
    <property type="project" value="UniProtKB-KW"/>
</dbReference>
<sequence>MTFEQHQQAVLLNSLFECAHIVVIVLFSIQLSASNLLQSIFLCLPFVESLSRCQKHGLQNPFKDLERDISAKAAHMLSLSKVALINPFNFPQEIHVLQLMGAHYMGNKPLLNVDSKEIHEGLDFSADDDGGYSLGIFSVKFSTDGRELVAGSSDDSIYVYDLKANKQSLRIQAHSSDVNTVCFADESGHLIYSGSDDALCKLASLHFAHYKVPNAGEMFTFGYAHTPPYIINRVISKDGFMHEPVLITVSDPIMMHDFAITENYAIFMDLLLIFKPKERTI</sequence>